<dbReference type="RefSeq" id="WP_109968108.1">
    <property type="nucleotide sequence ID" value="NZ_CP176093.1"/>
</dbReference>
<proteinExistence type="predicted"/>
<dbReference type="SMART" id="SM00448">
    <property type="entry name" value="REC"/>
    <property type="match status" value="1"/>
</dbReference>
<dbReference type="AlphaFoldDB" id="A0A2V2N8I6"/>
<dbReference type="InterPro" id="IPR050595">
    <property type="entry name" value="Bact_response_regulator"/>
</dbReference>
<dbReference type="SUPFAM" id="SSF52172">
    <property type="entry name" value="CheY-like"/>
    <property type="match status" value="1"/>
</dbReference>
<sequence>MADICDSFDTTRRIYILYIDDDPDLLIIWKKILEKTNYFWVDVALSADEGLRKMDEDRYDCIISDYQMPKMDGVQLLQFIREKNETIPVILFTLHHHVKNKIEGLNYPSIYFLEKKTDTQTQVASIIRIIMTALGNDSGLRK</sequence>
<dbReference type="InterPro" id="IPR011006">
    <property type="entry name" value="CheY-like_superfamily"/>
</dbReference>
<dbReference type="Proteomes" id="UP000245657">
    <property type="component" value="Unassembled WGS sequence"/>
</dbReference>
<dbReference type="PROSITE" id="PS50110">
    <property type="entry name" value="RESPONSE_REGULATORY"/>
    <property type="match status" value="1"/>
</dbReference>
<name>A0A2V2N8I6_9EURY</name>
<dbReference type="PANTHER" id="PTHR44591">
    <property type="entry name" value="STRESS RESPONSE REGULATOR PROTEIN 1"/>
    <property type="match status" value="1"/>
</dbReference>
<organism evidence="4 5">
    <name type="scientific">Methanospirillum lacunae</name>
    <dbReference type="NCBI Taxonomy" id="668570"/>
    <lineage>
        <taxon>Archaea</taxon>
        <taxon>Methanobacteriati</taxon>
        <taxon>Methanobacteriota</taxon>
        <taxon>Stenosarchaea group</taxon>
        <taxon>Methanomicrobia</taxon>
        <taxon>Methanomicrobiales</taxon>
        <taxon>Methanospirillaceae</taxon>
        <taxon>Methanospirillum</taxon>
    </lineage>
</organism>
<gene>
    <name evidence="4" type="ORF">DK846_06420</name>
</gene>
<dbReference type="CDD" id="cd00156">
    <property type="entry name" value="REC"/>
    <property type="match status" value="1"/>
</dbReference>
<feature type="modified residue" description="4-aspartylphosphate" evidence="2">
    <location>
        <position position="65"/>
    </location>
</feature>
<evidence type="ECO:0000313" key="4">
    <source>
        <dbReference type="EMBL" id="PWR72597.1"/>
    </source>
</evidence>
<accession>A0A2V2N8I6</accession>
<reference evidence="4 5" key="1">
    <citation type="submission" date="2018-05" db="EMBL/GenBank/DDBJ databases">
        <title>Draft genome of Methanospirillum lacunae Ki8-1.</title>
        <authorList>
            <person name="Dueholm M.S."/>
            <person name="Nielsen P.H."/>
            <person name="Bakmann L.F."/>
            <person name="Otzen D.E."/>
        </authorList>
    </citation>
    <scope>NUCLEOTIDE SEQUENCE [LARGE SCALE GENOMIC DNA]</scope>
    <source>
        <strain evidence="4 5">Ki8-1</strain>
    </source>
</reference>
<dbReference type="GO" id="GO:0000160">
    <property type="term" value="P:phosphorelay signal transduction system"/>
    <property type="evidence" value="ECO:0007669"/>
    <property type="project" value="InterPro"/>
</dbReference>
<evidence type="ECO:0000313" key="5">
    <source>
        <dbReference type="Proteomes" id="UP000245657"/>
    </source>
</evidence>
<feature type="domain" description="Response regulatory" evidence="3">
    <location>
        <begin position="15"/>
        <end position="130"/>
    </location>
</feature>
<keyword evidence="1 2" id="KW-0597">Phosphoprotein</keyword>
<evidence type="ECO:0000256" key="1">
    <source>
        <dbReference type="ARBA" id="ARBA00022553"/>
    </source>
</evidence>
<dbReference type="GeneID" id="97548723"/>
<comment type="caution">
    <text evidence="4">The sequence shown here is derived from an EMBL/GenBank/DDBJ whole genome shotgun (WGS) entry which is preliminary data.</text>
</comment>
<dbReference type="InterPro" id="IPR001789">
    <property type="entry name" value="Sig_transdc_resp-reg_receiver"/>
</dbReference>
<dbReference type="EMBL" id="QGMY01000006">
    <property type="protein sequence ID" value="PWR72597.1"/>
    <property type="molecule type" value="Genomic_DNA"/>
</dbReference>
<dbReference type="OrthoDB" id="8127at2157"/>
<dbReference type="Gene3D" id="3.40.50.2300">
    <property type="match status" value="1"/>
</dbReference>
<dbReference type="Pfam" id="PF00072">
    <property type="entry name" value="Response_reg"/>
    <property type="match status" value="1"/>
</dbReference>
<dbReference type="PANTHER" id="PTHR44591:SF3">
    <property type="entry name" value="RESPONSE REGULATORY DOMAIN-CONTAINING PROTEIN"/>
    <property type="match status" value="1"/>
</dbReference>
<evidence type="ECO:0000259" key="3">
    <source>
        <dbReference type="PROSITE" id="PS50110"/>
    </source>
</evidence>
<keyword evidence="5" id="KW-1185">Reference proteome</keyword>
<protein>
    <recommendedName>
        <fullName evidence="3">Response regulatory domain-containing protein</fullName>
    </recommendedName>
</protein>
<evidence type="ECO:0000256" key="2">
    <source>
        <dbReference type="PROSITE-ProRule" id="PRU00169"/>
    </source>
</evidence>